<reference evidence="3 4" key="1">
    <citation type="submission" date="2023-08" db="EMBL/GenBank/DDBJ databases">
        <authorList>
            <person name="Palmer J.M."/>
        </authorList>
    </citation>
    <scope>NUCLEOTIDE SEQUENCE [LARGE SCALE GENOMIC DNA]</scope>
    <source>
        <strain evidence="3 4">TWF481</strain>
    </source>
</reference>
<evidence type="ECO:0000313" key="4">
    <source>
        <dbReference type="Proteomes" id="UP001370758"/>
    </source>
</evidence>
<organism evidence="3 4">
    <name type="scientific">Arthrobotrys musiformis</name>
    <dbReference type="NCBI Taxonomy" id="47236"/>
    <lineage>
        <taxon>Eukaryota</taxon>
        <taxon>Fungi</taxon>
        <taxon>Dikarya</taxon>
        <taxon>Ascomycota</taxon>
        <taxon>Pezizomycotina</taxon>
        <taxon>Orbiliomycetes</taxon>
        <taxon>Orbiliales</taxon>
        <taxon>Orbiliaceae</taxon>
        <taxon>Arthrobotrys</taxon>
    </lineage>
</organism>
<dbReference type="AlphaFoldDB" id="A0AAV9W6Z8"/>
<feature type="domain" description="DUF6923" evidence="2">
    <location>
        <begin position="132"/>
        <end position="222"/>
    </location>
</feature>
<gene>
    <name evidence="3" type="ORF">TWF481_007921</name>
</gene>
<keyword evidence="4" id="KW-1185">Reference proteome</keyword>
<name>A0AAV9W6Z8_9PEZI</name>
<dbReference type="Pfam" id="PF21959">
    <property type="entry name" value="DUF6923"/>
    <property type="match status" value="1"/>
</dbReference>
<evidence type="ECO:0000259" key="2">
    <source>
        <dbReference type="Pfam" id="PF21959"/>
    </source>
</evidence>
<dbReference type="InterPro" id="IPR054215">
    <property type="entry name" value="DUF6923"/>
</dbReference>
<proteinExistence type="predicted"/>
<sequence length="388" mass="41995">MIISPIPARSGTISISIPRLLCLIEIAIFFLGVASVAAQVESSAWGLDIVPQTTTATPSHRETTPSQPTHTVPDPTQPSMFEPFDCPPDIFFIKGSEIVAFDFSTININTGENFNQTVDSVLKKTVMPLKPQHNESIGQIGAIGYNPLDNYLYAVDNTNLNLLKIAADGSVRKVMHWLGLAGSKLGDIDNKGKFRISDGIGGASSGINVNDRMNFVEIDLNPHLGAYGTVLRAEVHPILYSPPGPGLGDWASIAGGNLMWLFNSHEGKETILSIDLNPLERANTTPWAEWNPDGPDIQGTNNDWNFCVAKDSGQVFCMRKDGEFRVIGGLQPETDWAPRVLSGSRIPSGELQDISSNAAHCARSSTGFLETRARWSGVKGIAPVVFQQ</sequence>
<comment type="caution">
    <text evidence="3">The sequence shown here is derived from an EMBL/GenBank/DDBJ whole genome shotgun (WGS) entry which is preliminary data.</text>
</comment>
<evidence type="ECO:0000313" key="3">
    <source>
        <dbReference type="EMBL" id="KAK6502881.1"/>
    </source>
</evidence>
<accession>A0AAV9W6Z8</accession>
<evidence type="ECO:0000256" key="1">
    <source>
        <dbReference type="SAM" id="MobiDB-lite"/>
    </source>
</evidence>
<dbReference type="Proteomes" id="UP001370758">
    <property type="component" value="Unassembled WGS sequence"/>
</dbReference>
<protein>
    <recommendedName>
        <fullName evidence="2">DUF6923 domain-containing protein</fullName>
    </recommendedName>
</protein>
<dbReference type="SUPFAM" id="SSF63825">
    <property type="entry name" value="YWTD domain"/>
    <property type="match status" value="1"/>
</dbReference>
<dbReference type="EMBL" id="JAVHJL010000005">
    <property type="protein sequence ID" value="KAK6502881.1"/>
    <property type="molecule type" value="Genomic_DNA"/>
</dbReference>
<feature type="region of interest" description="Disordered" evidence="1">
    <location>
        <begin position="55"/>
        <end position="77"/>
    </location>
</feature>
<feature type="compositionally biased region" description="Polar residues" evidence="1">
    <location>
        <begin position="55"/>
        <end position="70"/>
    </location>
</feature>